<reference evidence="16 17" key="1">
    <citation type="submission" date="2014-06" db="EMBL/GenBank/DDBJ databases">
        <title>Genetic determinant of reutericyclin biosynthesis of Lactobacillus reuteri.</title>
        <authorList>
            <person name="Lin X."/>
            <person name="Duar R."/>
            <person name="Walter J."/>
            <person name="Gaenzle M."/>
        </authorList>
    </citation>
    <scope>NUCLEOTIDE SEQUENCE [LARGE SCALE GENOMIC DNA]</scope>
    <source>
        <strain evidence="16 17">LTH2584</strain>
    </source>
</reference>
<dbReference type="InterPro" id="IPR049560">
    <property type="entry name" value="MeTrfase_RsmB-F_NOP2_cat"/>
</dbReference>
<dbReference type="Proteomes" id="UP000027731">
    <property type="component" value="Unassembled WGS sequence"/>
</dbReference>
<evidence type="ECO:0000256" key="3">
    <source>
        <dbReference type="ARBA" id="ARBA00007494"/>
    </source>
</evidence>
<dbReference type="PANTHER" id="PTHR22807:SF53">
    <property type="entry name" value="RIBOSOMAL RNA SMALL SUBUNIT METHYLTRANSFERASE B-RELATED"/>
    <property type="match status" value="1"/>
</dbReference>
<evidence type="ECO:0000256" key="8">
    <source>
        <dbReference type="ARBA" id="ARBA00022679"/>
    </source>
</evidence>
<comment type="caution">
    <text evidence="14">Lacks conserved residue(s) required for the propagation of feature annotation.</text>
</comment>
<evidence type="ECO:0000256" key="12">
    <source>
        <dbReference type="ARBA" id="ARBA00031088"/>
    </source>
</evidence>
<proteinExistence type="inferred from homology"/>
<evidence type="ECO:0000256" key="2">
    <source>
        <dbReference type="ARBA" id="ARBA00004496"/>
    </source>
</evidence>
<keyword evidence="7 14" id="KW-0489">Methyltransferase</keyword>
<dbReference type="AlphaFoldDB" id="A0A073JMP4"/>
<dbReference type="GO" id="GO:0006355">
    <property type="term" value="P:regulation of DNA-templated transcription"/>
    <property type="evidence" value="ECO:0007669"/>
    <property type="project" value="InterPro"/>
</dbReference>
<feature type="binding site" evidence="14">
    <location>
        <position position="334"/>
    </location>
    <ligand>
        <name>S-adenosyl-L-methionine</name>
        <dbReference type="ChEBI" id="CHEBI:59789"/>
    </ligand>
</feature>
<dbReference type="Pfam" id="PF22458">
    <property type="entry name" value="RsmF-B_ferredox"/>
    <property type="match status" value="1"/>
</dbReference>
<dbReference type="GO" id="GO:0003723">
    <property type="term" value="F:RNA binding"/>
    <property type="evidence" value="ECO:0007669"/>
    <property type="project" value="UniProtKB-UniRule"/>
</dbReference>
<evidence type="ECO:0000256" key="13">
    <source>
        <dbReference type="ARBA" id="ARBA00047283"/>
    </source>
</evidence>
<evidence type="ECO:0000256" key="6">
    <source>
        <dbReference type="ARBA" id="ARBA00022552"/>
    </source>
</evidence>
<dbReference type="InterPro" id="IPR001678">
    <property type="entry name" value="MeTrfase_RsmB-F_NOP2_dom"/>
</dbReference>
<sequence>MKTKFQPQNARELALVALEGVVENGAYSNLQVDQLLKKYPLADKDRRLATNIIYGVLQHKLTLEYWLNGFVQGKRLDPWVKTLLLSALYQYHYLERVPDWAVTDESIEIAKRRGNPGIRKFVTGVLHAILRRGLPDLRQINERDLRLGIENSVPRWLVNELTREYGEEDTEKILQSINEPAHQVIRVNTAKTDLPTVKQALDAAGIEYQESQVAQNALVITKGEIISSDLFKNGEITIQDESAMLAVESMHIEPGDKVLDACAAPGGKTVQIAEALADEDGHVDALDIHQHKVRLIEKNARRLGVEKRVTAHALNAREVDQLFDDENFDKILVDAPCSGIGLLRRKPEIRYTKTLSDSKQLHKIQLAILNAVAAKVKKGGIITYSTCTILRQENDDTVQAFLAEHPEFALVKTTTTRKVKDTRHSPTLTILPSDFDSDGFFISSLKKGI</sequence>
<protein>
    <recommendedName>
        <fullName evidence="4">16S rRNA (cytosine(967)-C(5))-methyltransferase</fullName>
        <ecNumber evidence="4">2.1.1.176</ecNumber>
    </recommendedName>
    <alternativeName>
        <fullName evidence="11">16S rRNA m5C967 methyltransferase</fullName>
    </alternativeName>
    <alternativeName>
        <fullName evidence="12">rRNA (cytosine-C(5)-)-methyltransferase RsmB</fullName>
    </alternativeName>
</protein>
<dbReference type="EC" id="2.1.1.176" evidence="4"/>
<evidence type="ECO:0000259" key="15">
    <source>
        <dbReference type="PROSITE" id="PS51686"/>
    </source>
</evidence>
<dbReference type="NCBIfam" id="NF011494">
    <property type="entry name" value="PRK14902.1"/>
    <property type="match status" value="1"/>
</dbReference>
<dbReference type="PATRIC" id="fig|1598.90.peg.1429"/>
<dbReference type="Pfam" id="PF01189">
    <property type="entry name" value="Methyltr_RsmB-F"/>
    <property type="match status" value="1"/>
</dbReference>
<dbReference type="InterPro" id="IPR035926">
    <property type="entry name" value="NusB-like_sf"/>
</dbReference>
<comment type="catalytic activity">
    <reaction evidence="13">
        <text>cytidine(967) in 16S rRNA + S-adenosyl-L-methionine = 5-methylcytidine(967) in 16S rRNA + S-adenosyl-L-homocysteine + H(+)</text>
        <dbReference type="Rhea" id="RHEA:42748"/>
        <dbReference type="Rhea" id="RHEA-COMP:10219"/>
        <dbReference type="Rhea" id="RHEA-COMP:10220"/>
        <dbReference type="ChEBI" id="CHEBI:15378"/>
        <dbReference type="ChEBI" id="CHEBI:57856"/>
        <dbReference type="ChEBI" id="CHEBI:59789"/>
        <dbReference type="ChEBI" id="CHEBI:74483"/>
        <dbReference type="ChEBI" id="CHEBI:82748"/>
        <dbReference type="EC" id="2.1.1.176"/>
    </reaction>
</comment>
<dbReference type="GO" id="GO:0005737">
    <property type="term" value="C:cytoplasm"/>
    <property type="evidence" value="ECO:0007669"/>
    <property type="project" value="UniProtKB-SubCell"/>
</dbReference>
<dbReference type="PRINTS" id="PR02008">
    <property type="entry name" value="RCMTFAMILY"/>
</dbReference>
<keyword evidence="10 14" id="KW-0694">RNA-binding</keyword>
<dbReference type="CDD" id="cd02440">
    <property type="entry name" value="AdoMet_MTases"/>
    <property type="match status" value="1"/>
</dbReference>
<evidence type="ECO:0000256" key="14">
    <source>
        <dbReference type="PROSITE-ProRule" id="PRU01023"/>
    </source>
</evidence>
<dbReference type="GO" id="GO:0008649">
    <property type="term" value="F:rRNA methyltransferase activity"/>
    <property type="evidence" value="ECO:0007669"/>
    <property type="project" value="InterPro"/>
</dbReference>
<dbReference type="PANTHER" id="PTHR22807">
    <property type="entry name" value="NOP2 YEAST -RELATED NOL1/NOP2/FMU SUN DOMAIN-CONTAINING"/>
    <property type="match status" value="1"/>
</dbReference>
<dbReference type="InterPro" id="IPR054728">
    <property type="entry name" value="RsmB-like_ferredoxin"/>
</dbReference>
<keyword evidence="9 14" id="KW-0949">S-adenosyl-L-methionine</keyword>
<comment type="caution">
    <text evidence="16">The sequence shown here is derived from an EMBL/GenBank/DDBJ whole genome shotgun (WGS) entry which is preliminary data.</text>
</comment>
<comment type="subcellular location">
    <subcellularLocation>
        <location evidence="2">Cytoplasm</location>
    </subcellularLocation>
</comment>
<evidence type="ECO:0000256" key="1">
    <source>
        <dbReference type="ARBA" id="ARBA00002724"/>
    </source>
</evidence>
<dbReference type="InterPro" id="IPR029063">
    <property type="entry name" value="SAM-dependent_MTases_sf"/>
</dbReference>
<keyword evidence="6" id="KW-0698">rRNA processing</keyword>
<dbReference type="SUPFAM" id="SSF48013">
    <property type="entry name" value="NusB-like"/>
    <property type="match status" value="1"/>
</dbReference>
<evidence type="ECO:0000313" key="17">
    <source>
        <dbReference type="Proteomes" id="UP000027731"/>
    </source>
</evidence>
<dbReference type="FunFam" id="3.40.50.150:FF:000022">
    <property type="entry name" value="Ribosomal RNA small subunit methyltransferase B"/>
    <property type="match status" value="1"/>
</dbReference>
<dbReference type="Gene3D" id="1.10.940.10">
    <property type="entry name" value="NusB-like"/>
    <property type="match status" value="1"/>
</dbReference>
<dbReference type="InterPro" id="IPR004573">
    <property type="entry name" value="rRNA_ssu_MeTfrase_B"/>
</dbReference>
<organism evidence="16 17">
    <name type="scientific">Limosilactobacillus reuteri</name>
    <name type="common">Lactobacillus reuteri</name>
    <dbReference type="NCBI Taxonomy" id="1598"/>
    <lineage>
        <taxon>Bacteria</taxon>
        <taxon>Bacillati</taxon>
        <taxon>Bacillota</taxon>
        <taxon>Bacilli</taxon>
        <taxon>Lactobacillales</taxon>
        <taxon>Lactobacillaceae</taxon>
        <taxon>Limosilactobacillus</taxon>
    </lineage>
</organism>
<evidence type="ECO:0000256" key="9">
    <source>
        <dbReference type="ARBA" id="ARBA00022691"/>
    </source>
</evidence>
<dbReference type="NCBIfam" id="TIGR00563">
    <property type="entry name" value="rsmB"/>
    <property type="match status" value="1"/>
</dbReference>
<evidence type="ECO:0000256" key="4">
    <source>
        <dbReference type="ARBA" id="ARBA00012140"/>
    </source>
</evidence>
<dbReference type="Pfam" id="PF01029">
    <property type="entry name" value="NusB"/>
    <property type="match status" value="1"/>
</dbReference>
<feature type="binding site" evidence="14">
    <location>
        <position position="287"/>
    </location>
    <ligand>
        <name>S-adenosyl-L-methionine</name>
        <dbReference type="ChEBI" id="CHEBI:59789"/>
    </ligand>
</feature>
<evidence type="ECO:0000256" key="5">
    <source>
        <dbReference type="ARBA" id="ARBA00022490"/>
    </source>
</evidence>
<evidence type="ECO:0000256" key="11">
    <source>
        <dbReference type="ARBA" id="ARBA00030399"/>
    </source>
</evidence>
<comment type="similarity">
    <text evidence="3 14">Belongs to the class I-like SAM-binding methyltransferase superfamily. RsmB/NOP family.</text>
</comment>
<dbReference type="PROSITE" id="PS51686">
    <property type="entry name" value="SAM_MT_RSMB_NOP"/>
    <property type="match status" value="1"/>
</dbReference>
<keyword evidence="5" id="KW-0963">Cytoplasm</keyword>
<dbReference type="InterPro" id="IPR023267">
    <property type="entry name" value="RCMT"/>
</dbReference>
<dbReference type="Gene3D" id="3.30.70.1170">
    <property type="entry name" value="Sun protein, domain 3"/>
    <property type="match status" value="1"/>
</dbReference>
<gene>
    <name evidence="16" type="ORF">LR3_00500</name>
</gene>
<evidence type="ECO:0000256" key="10">
    <source>
        <dbReference type="ARBA" id="ARBA00022884"/>
    </source>
</evidence>
<accession>A0A073JMP4</accession>
<dbReference type="Gene3D" id="3.40.50.150">
    <property type="entry name" value="Vaccinia Virus protein VP39"/>
    <property type="match status" value="1"/>
</dbReference>
<dbReference type="PROSITE" id="PS01153">
    <property type="entry name" value="NOL1_NOP2_SUN"/>
    <property type="match status" value="1"/>
</dbReference>
<feature type="active site" description="Nucleophile" evidence="14">
    <location>
        <position position="387"/>
    </location>
</feature>
<feature type="domain" description="SAM-dependent MTase RsmB/NOP-type" evidence="15">
    <location>
        <begin position="173"/>
        <end position="448"/>
    </location>
</feature>
<evidence type="ECO:0000256" key="7">
    <source>
        <dbReference type="ARBA" id="ARBA00022603"/>
    </source>
</evidence>
<comment type="function">
    <text evidence="1">Specifically methylates the cytosine at position 967 (m5C967) of 16S rRNA.</text>
</comment>
<keyword evidence="8 14" id="KW-0808">Transferase</keyword>
<dbReference type="EMBL" id="JOSX01000020">
    <property type="protein sequence ID" value="KEK14353.1"/>
    <property type="molecule type" value="Genomic_DNA"/>
</dbReference>
<dbReference type="InterPro" id="IPR006027">
    <property type="entry name" value="NusB_RsmB_TIM44"/>
</dbReference>
<dbReference type="InterPro" id="IPR018314">
    <property type="entry name" value="RsmB/NOL1/NOP2-like_CS"/>
</dbReference>
<name>A0A073JMP4_LIMRT</name>
<dbReference type="SUPFAM" id="SSF53335">
    <property type="entry name" value="S-adenosyl-L-methionine-dependent methyltransferases"/>
    <property type="match status" value="1"/>
</dbReference>
<feature type="binding site" evidence="14">
    <location>
        <begin position="262"/>
        <end position="268"/>
    </location>
    <ligand>
        <name>S-adenosyl-L-methionine</name>
        <dbReference type="ChEBI" id="CHEBI:59789"/>
    </ligand>
</feature>
<evidence type="ECO:0000313" key="16">
    <source>
        <dbReference type="EMBL" id="KEK14353.1"/>
    </source>
</evidence>